<dbReference type="Pfam" id="PF00175">
    <property type="entry name" value="NAD_binding_1"/>
    <property type="match status" value="1"/>
</dbReference>
<dbReference type="InterPro" id="IPR017938">
    <property type="entry name" value="Riboflavin_synthase-like_b-brl"/>
</dbReference>
<dbReference type="GO" id="GO:0016491">
    <property type="term" value="F:oxidoreductase activity"/>
    <property type="evidence" value="ECO:0007669"/>
    <property type="project" value="InterPro"/>
</dbReference>
<dbReference type="Pfam" id="PF00970">
    <property type="entry name" value="FAD_binding_6"/>
    <property type="match status" value="1"/>
</dbReference>
<dbReference type="InterPro" id="IPR039261">
    <property type="entry name" value="FNR_nucleotide-bd"/>
</dbReference>
<comment type="caution">
    <text evidence="2">The sequence shown here is derived from an EMBL/GenBank/DDBJ whole genome shotgun (WGS) entry which is preliminary data.</text>
</comment>
<proteinExistence type="predicted"/>
<feature type="domain" description="FAD-binding FR-type" evidence="1">
    <location>
        <begin position="3"/>
        <end position="101"/>
    </location>
</feature>
<dbReference type="InterPro" id="IPR050415">
    <property type="entry name" value="MRET"/>
</dbReference>
<dbReference type="Proteomes" id="UP000176608">
    <property type="component" value="Unassembled WGS sequence"/>
</dbReference>
<dbReference type="InterPro" id="IPR017927">
    <property type="entry name" value="FAD-bd_FR_type"/>
</dbReference>
<dbReference type="STRING" id="1802617.A2886_02905"/>
<dbReference type="PANTHER" id="PTHR47354:SF5">
    <property type="entry name" value="PROTEIN RFBI"/>
    <property type="match status" value="1"/>
</dbReference>
<dbReference type="InterPro" id="IPR001709">
    <property type="entry name" value="Flavoprot_Pyr_Nucl_cyt_Rdtase"/>
</dbReference>
<dbReference type="Gene3D" id="3.40.50.80">
    <property type="entry name" value="Nucleotide-binding domain of ferredoxin-NADP reductase (FNR) module"/>
    <property type="match status" value="1"/>
</dbReference>
<dbReference type="InterPro" id="IPR008333">
    <property type="entry name" value="Cbr1-like_FAD-bd_dom"/>
</dbReference>
<dbReference type="SUPFAM" id="SSF52343">
    <property type="entry name" value="Ferredoxin reductase-like, C-terminal NADP-linked domain"/>
    <property type="match status" value="1"/>
</dbReference>
<sequence>MAPQRLKLRVKETSWLNHRVLQVVFELLEPKEISFIPGQHISVIIGDVTRPYCLSSDCRVGGEIAISVSAAHEGLGSNFLRSLKVGDEIEALGPLGRLKLAQVHKPNIVFIGTGTGVSPMVSMLTELNHQKVQSSITLYFGLRNKGDMFFEKELENLKTLLPNFDYKFVYSEPKEGWDGLRGYVTDVVDGVIDAQNTQYYVIGHKGMVFDVIHKLVTGGVAEENIIR</sequence>
<dbReference type="EMBL" id="MEVA01000006">
    <property type="protein sequence ID" value="OGC47699.1"/>
    <property type="molecule type" value="Genomic_DNA"/>
</dbReference>
<organism evidence="2 3">
    <name type="scientific">candidate division WWE3 bacterium RIFCSPHIGHO2_01_FULL_42_13</name>
    <dbReference type="NCBI Taxonomy" id="1802617"/>
    <lineage>
        <taxon>Bacteria</taxon>
        <taxon>Katanobacteria</taxon>
    </lineage>
</organism>
<dbReference type="PANTHER" id="PTHR47354">
    <property type="entry name" value="NADH OXIDOREDUCTASE HCR"/>
    <property type="match status" value="1"/>
</dbReference>
<gene>
    <name evidence="2" type="ORF">A2886_02905</name>
</gene>
<dbReference type="Gene3D" id="2.40.30.10">
    <property type="entry name" value="Translation factors"/>
    <property type="match status" value="1"/>
</dbReference>
<dbReference type="CDD" id="cd00322">
    <property type="entry name" value="FNR_like"/>
    <property type="match status" value="1"/>
</dbReference>
<evidence type="ECO:0000313" key="3">
    <source>
        <dbReference type="Proteomes" id="UP000176608"/>
    </source>
</evidence>
<evidence type="ECO:0000313" key="2">
    <source>
        <dbReference type="EMBL" id="OGC47699.1"/>
    </source>
</evidence>
<dbReference type="PROSITE" id="PS51384">
    <property type="entry name" value="FAD_FR"/>
    <property type="match status" value="1"/>
</dbReference>
<evidence type="ECO:0000259" key="1">
    <source>
        <dbReference type="PROSITE" id="PS51384"/>
    </source>
</evidence>
<protein>
    <recommendedName>
        <fullName evidence="1">FAD-binding FR-type domain-containing protein</fullName>
    </recommendedName>
</protein>
<name>A0A1F4US07_UNCKA</name>
<dbReference type="PRINTS" id="PR00410">
    <property type="entry name" value="PHEHYDRXLASE"/>
</dbReference>
<dbReference type="PRINTS" id="PR00371">
    <property type="entry name" value="FPNCR"/>
</dbReference>
<dbReference type="SUPFAM" id="SSF63380">
    <property type="entry name" value="Riboflavin synthase domain-like"/>
    <property type="match status" value="1"/>
</dbReference>
<reference evidence="2 3" key="1">
    <citation type="journal article" date="2016" name="Nat. Commun.">
        <title>Thousands of microbial genomes shed light on interconnected biogeochemical processes in an aquifer system.</title>
        <authorList>
            <person name="Anantharaman K."/>
            <person name="Brown C.T."/>
            <person name="Hug L.A."/>
            <person name="Sharon I."/>
            <person name="Castelle C.J."/>
            <person name="Probst A.J."/>
            <person name="Thomas B.C."/>
            <person name="Singh A."/>
            <person name="Wilkins M.J."/>
            <person name="Karaoz U."/>
            <person name="Brodie E.L."/>
            <person name="Williams K.H."/>
            <person name="Hubbard S.S."/>
            <person name="Banfield J.F."/>
        </authorList>
    </citation>
    <scope>NUCLEOTIDE SEQUENCE [LARGE SCALE GENOMIC DNA]</scope>
</reference>
<accession>A0A1F4US07</accession>
<dbReference type="AlphaFoldDB" id="A0A1F4US07"/>
<dbReference type="InterPro" id="IPR001433">
    <property type="entry name" value="OxRdtase_FAD/NAD-bd"/>
</dbReference>